<evidence type="ECO:0000256" key="1">
    <source>
        <dbReference type="ARBA" id="ARBA00022801"/>
    </source>
</evidence>
<proteinExistence type="predicted"/>
<dbReference type="EMBL" id="FOXX01000002">
    <property type="protein sequence ID" value="SFQ39350.1"/>
    <property type="molecule type" value="Genomic_DNA"/>
</dbReference>
<reference evidence="3 4" key="1">
    <citation type="submission" date="2016-10" db="EMBL/GenBank/DDBJ databases">
        <authorList>
            <person name="Varghese N."/>
            <person name="Submissions S."/>
        </authorList>
    </citation>
    <scope>NUCLEOTIDE SEQUENCE [LARGE SCALE GENOMIC DNA]</scope>
    <source>
        <strain evidence="3 4">DSM 13796</strain>
    </source>
</reference>
<dbReference type="NCBIfam" id="NF002968">
    <property type="entry name" value="PRK03642.1"/>
    <property type="match status" value="1"/>
</dbReference>
<organism evidence="3 4">
    <name type="scientific">Priestia endophytica DSM 13796</name>
    <dbReference type="NCBI Taxonomy" id="1121089"/>
    <lineage>
        <taxon>Bacteria</taxon>
        <taxon>Bacillati</taxon>
        <taxon>Bacillota</taxon>
        <taxon>Bacilli</taxon>
        <taxon>Bacillales</taxon>
        <taxon>Bacillaceae</taxon>
        <taxon>Priestia</taxon>
    </lineage>
</organism>
<dbReference type="SUPFAM" id="SSF56601">
    <property type="entry name" value="beta-lactamase/transpeptidase-like"/>
    <property type="match status" value="1"/>
</dbReference>
<evidence type="ECO:0000313" key="3">
    <source>
        <dbReference type="EMBL" id="SFQ39350.1"/>
    </source>
</evidence>
<dbReference type="GeneID" id="93709974"/>
<evidence type="ECO:0000259" key="2">
    <source>
        <dbReference type="Pfam" id="PF00144"/>
    </source>
</evidence>
<accession>A0A1I5Y5I3</accession>
<name>A0A1I5Y5I3_9BACI</name>
<dbReference type="RefSeq" id="WP_082802540.1">
    <property type="nucleotide sequence ID" value="NZ_FOXX01000002.1"/>
</dbReference>
<dbReference type="Proteomes" id="UP000182762">
    <property type="component" value="Unassembled WGS sequence"/>
</dbReference>
<dbReference type="Pfam" id="PF00144">
    <property type="entry name" value="Beta-lactamase"/>
    <property type="match status" value="1"/>
</dbReference>
<dbReference type="PANTHER" id="PTHR43283">
    <property type="entry name" value="BETA-LACTAMASE-RELATED"/>
    <property type="match status" value="1"/>
</dbReference>
<dbReference type="InterPro" id="IPR001466">
    <property type="entry name" value="Beta-lactam-related"/>
</dbReference>
<dbReference type="InterPro" id="IPR050789">
    <property type="entry name" value="Diverse_Enzym_Activities"/>
</dbReference>
<evidence type="ECO:0000313" key="4">
    <source>
        <dbReference type="Proteomes" id="UP000182762"/>
    </source>
</evidence>
<dbReference type="Gene3D" id="3.40.710.10">
    <property type="entry name" value="DD-peptidase/beta-lactamase superfamily"/>
    <property type="match status" value="1"/>
</dbReference>
<keyword evidence="4" id="KW-1185">Reference proteome</keyword>
<sequence length="379" mass="43074">MENLIKEDVEKGFPGGSLLVKKKGKEIYRETYGYQQKYEKKQLLSHPSKLKNKTLFDLASNTKMYATNFALQKLVTEGELNLLSPLSFYFPSFKENVRIIDLLQHTAGFPADFPYYHREKAGDLYSRDRLTTIEHILKTPLSYEPHTQHLYSDLDYMMLGALVEKLTCQKLDLFVEKEIFQKLGLTRTLFNPLRKGYARSDCAATERMGNTRDGFIHFPNVRTHTLQGEVHDEKAFYSMDGVSGHAGLFSTVDELSALVEIMHHNGSYGTKQLFSESTAKTFVTPSQQNPSYGLGWRLNNGDMKYMFGEHASSSAFGHTGWTGTLTIIDPAHKLTVVLLTNKKHSPLKDPLKSLNLFEGDEFKTGQYGPLVTELYKNLL</sequence>
<dbReference type="InterPro" id="IPR012338">
    <property type="entry name" value="Beta-lactam/transpept-like"/>
</dbReference>
<feature type="domain" description="Beta-lactamase-related" evidence="2">
    <location>
        <begin position="2"/>
        <end position="349"/>
    </location>
</feature>
<protein>
    <submittedName>
        <fullName evidence="3">CubicO group peptidase, beta-lactamase class C family</fullName>
    </submittedName>
</protein>
<comment type="caution">
    <text evidence="3">The sequence shown here is derived from an EMBL/GenBank/DDBJ whole genome shotgun (WGS) entry which is preliminary data.</text>
</comment>
<keyword evidence="1" id="KW-0378">Hydrolase</keyword>
<gene>
    <name evidence="3" type="ORF">SAMN02745910_01249</name>
</gene>
<dbReference type="PANTHER" id="PTHR43283:SF11">
    <property type="entry name" value="BETA-LACTAMASE-RELATED DOMAIN-CONTAINING PROTEIN"/>
    <property type="match status" value="1"/>
</dbReference>